<feature type="compositionally biased region" description="Acidic residues" evidence="2">
    <location>
        <begin position="1"/>
        <end position="16"/>
    </location>
</feature>
<evidence type="ECO:0008006" key="5">
    <source>
        <dbReference type="Google" id="ProtNLM"/>
    </source>
</evidence>
<dbReference type="GO" id="GO:0031514">
    <property type="term" value="C:motile cilium"/>
    <property type="evidence" value="ECO:0007669"/>
    <property type="project" value="TreeGrafter"/>
</dbReference>
<dbReference type="SMART" id="SM00698">
    <property type="entry name" value="MORN"/>
    <property type="match status" value="6"/>
</dbReference>
<name>A0A8C4QA65_EPTBU</name>
<dbReference type="AlphaFoldDB" id="A0A8C4QA65"/>
<feature type="compositionally biased region" description="Basic and acidic residues" evidence="2">
    <location>
        <begin position="26"/>
        <end position="37"/>
    </location>
</feature>
<evidence type="ECO:0000313" key="4">
    <source>
        <dbReference type="Proteomes" id="UP000694388"/>
    </source>
</evidence>
<dbReference type="Gene3D" id="2.20.110.10">
    <property type="entry name" value="Histone H3 K4-specific methyltransferase SET7/9 N-terminal domain"/>
    <property type="match status" value="3"/>
</dbReference>
<evidence type="ECO:0000313" key="3">
    <source>
        <dbReference type="Ensembl" id="ENSEBUP00000012364.1"/>
    </source>
</evidence>
<sequence>MSDVDSEEEEEEEEVEETKLSIGEYEGERNADGERHGVGKAVFPNGDVYEGSYQHGHRHGEGLYKFQNRARYRGKYLNDKKHGNGMFNYPDGSVYEGEWFEDERHGDGTYIYSNGDSYTGSWFKNKRHGKGVYTYKECGACHIGFWQDGQLHGGGEIQHTALRYQGFFKNGRPLGKGKFVFDVGCELNGEYVIQKQETFYEEEDAIENLPTKWKPSKLTMLTLWDPNADGES</sequence>
<accession>A0A8C4QA65</accession>
<reference evidence="3" key="1">
    <citation type="submission" date="2025-05" db="UniProtKB">
        <authorList>
            <consortium name="Ensembl"/>
        </authorList>
    </citation>
    <scope>IDENTIFICATION</scope>
</reference>
<dbReference type="SUPFAM" id="SSF82185">
    <property type="entry name" value="Histone H3 K4-specific methyltransferase SET7/9 N-terminal domain"/>
    <property type="match status" value="1"/>
</dbReference>
<dbReference type="OMA" id="IYEGAWF"/>
<dbReference type="Proteomes" id="UP000694388">
    <property type="component" value="Unplaced"/>
</dbReference>
<dbReference type="Pfam" id="PF02493">
    <property type="entry name" value="MORN"/>
    <property type="match status" value="6"/>
</dbReference>
<evidence type="ECO:0000256" key="2">
    <source>
        <dbReference type="SAM" id="MobiDB-lite"/>
    </source>
</evidence>
<keyword evidence="1" id="KW-0677">Repeat</keyword>
<dbReference type="GeneTree" id="ENSGT00940000157240"/>
<organism evidence="3 4">
    <name type="scientific">Eptatretus burgeri</name>
    <name type="common">Inshore hagfish</name>
    <dbReference type="NCBI Taxonomy" id="7764"/>
    <lineage>
        <taxon>Eukaryota</taxon>
        <taxon>Metazoa</taxon>
        <taxon>Chordata</taxon>
        <taxon>Craniata</taxon>
        <taxon>Vertebrata</taxon>
        <taxon>Cyclostomata</taxon>
        <taxon>Myxini</taxon>
        <taxon>Myxiniformes</taxon>
        <taxon>Myxinidae</taxon>
        <taxon>Eptatretinae</taxon>
        <taxon>Eptatretus</taxon>
    </lineage>
</organism>
<keyword evidence="4" id="KW-1185">Reference proteome</keyword>
<feature type="region of interest" description="Disordered" evidence="2">
    <location>
        <begin position="1"/>
        <end position="41"/>
    </location>
</feature>
<dbReference type="GO" id="GO:0005634">
    <property type="term" value="C:nucleus"/>
    <property type="evidence" value="ECO:0007669"/>
    <property type="project" value="TreeGrafter"/>
</dbReference>
<dbReference type="GO" id="GO:0035082">
    <property type="term" value="P:axoneme assembly"/>
    <property type="evidence" value="ECO:0007669"/>
    <property type="project" value="TreeGrafter"/>
</dbReference>
<dbReference type="Ensembl" id="ENSEBUT00000012953.1">
    <property type="protein sequence ID" value="ENSEBUP00000012377.1"/>
    <property type="gene ID" value="ENSEBUG00000007874.1"/>
</dbReference>
<dbReference type="InterPro" id="IPR003409">
    <property type="entry name" value="MORN"/>
</dbReference>
<dbReference type="Ensembl" id="ENSEBUT00000012940.1">
    <property type="protein sequence ID" value="ENSEBUP00000012364.1"/>
    <property type="gene ID" value="ENSEBUG00000007874.1"/>
</dbReference>
<evidence type="ECO:0000256" key="1">
    <source>
        <dbReference type="ARBA" id="ARBA00022737"/>
    </source>
</evidence>
<dbReference type="PANTHER" id="PTHR43215:SF14">
    <property type="entry name" value="RADIAL SPOKE HEAD 1 HOMOLOG"/>
    <property type="match status" value="1"/>
</dbReference>
<protein>
    <recommendedName>
        <fullName evidence="5">Radial spoke head 1 homolog</fullName>
    </recommendedName>
</protein>
<dbReference type="PANTHER" id="PTHR43215">
    <property type="entry name" value="RADIAL SPOKE HEAD 1 HOMOLOG"/>
    <property type="match status" value="1"/>
</dbReference>
<proteinExistence type="predicted"/>